<proteinExistence type="predicted"/>
<feature type="region of interest" description="Disordered" evidence="1">
    <location>
        <begin position="1"/>
        <end position="33"/>
    </location>
</feature>
<feature type="region of interest" description="Disordered" evidence="1">
    <location>
        <begin position="323"/>
        <end position="355"/>
    </location>
</feature>
<dbReference type="Proteomes" id="UP001201163">
    <property type="component" value="Unassembled WGS sequence"/>
</dbReference>
<dbReference type="EMBL" id="JAKELL010000022">
    <property type="protein sequence ID" value="KAH8992411.1"/>
    <property type="molecule type" value="Genomic_DNA"/>
</dbReference>
<comment type="caution">
    <text evidence="3">The sequence shown here is derived from an EMBL/GenBank/DDBJ whole genome shotgun (WGS) entry which is preliminary data.</text>
</comment>
<feature type="compositionally biased region" description="Acidic residues" evidence="1">
    <location>
        <begin position="138"/>
        <end position="149"/>
    </location>
</feature>
<dbReference type="AlphaFoldDB" id="A0AAD4LID4"/>
<organism evidence="3 4">
    <name type="scientific">Lactarius akahatsu</name>
    <dbReference type="NCBI Taxonomy" id="416441"/>
    <lineage>
        <taxon>Eukaryota</taxon>
        <taxon>Fungi</taxon>
        <taxon>Dikarya</taxon>
        <taxon>Basidiomycota</taxon>
        <taxon>Agaricomycotina</taxon>
        <taxon>Agaricomycetes</taxon>
        <taxon>Russulales</taxon>
        <taxon>Russulaceae</taxon>
        <taxon>Lactarius</taxon>
    </lineage>
</organism>
<sequence length="398" mass="41962">MAKGKNLNPADAFRKAQRKKELKKNKTGRQKTRDFALVKKDTWDLEDEIDKLSSAASLPDADQKRLKDLKVELDNIIKKKEKYLEEHPDQRKLVFRPRRQPKDGQPSKGTGGPAEEEEEDTDDDIPMPEAPPPGASKEEEEEDTDDDIPMPEGPPPGSAPSLPPHPPLPVPPPPPGFPPNVAGVPPPPPGFPNVPFIPPLPGFPAPPPPPPPGFPGGSPAGHFPPPPLGFPPPPPGFGPPPGGFTPAPVGLFNNLPPPPPGFFPRRGPAPIAQSSGSRAPVHAAPPLPRTPSAAVTASATVSAEAQLRDFKKESTAFVPTSLKRKRAAAGGGGGKINAAPTVDEEKDGQAQGAAQVRPDIVSTLKAQFGDAPEVKAEGKPKVKGDYEKFVEGMGDILG</sequence>
<gene>
    <name evidence="3" type="ORF">EDB92DRAFT_1945205</name>
</gene>
<feature type="domain" description="Wbp11/ELF5/Saf1 N-terminal" evidence="2">
    <location>
        <begin position="4"/>
        <end position="78"/>
    </location>
</feature>
<feature type="compositionally biased region" description="Acidic residues" evidence="1">
    <location>
        <begin position="114"/>
        <end position="126"/>
    </location>
</feature>
<feature type="compositionally biased region" description="Basic residues" evidence="1">
    <location>
        <begin position="15"/>
        <end position="30"/>
    </location>
</feature>
<name>A0AAD4LID4_9AGAM</name>
<feature type="compositionally biased region" description="Basic and acidic residues" evidence="1">
    <location>
        <begin position="80"/>
        <end position="92"/>
    </location>
</feature>
<evidence type="ECO:0000313" key="4">
    <source>
        <dbReference type="Proteomes" id="UP001201163"/>
    </source>
</evidence>
<reference evidence="3" key="1">
    <citation type="submission" date="2022-01" db="EMBL/GenBank/DDBJ databases">
        <title>Comparative genomics reveals a dynamic genome evolution in the ectomycorrhizal milk-cap (Lactarius) mushrooms.</title>
        <authorList>
            <consortium name="DOE Joint Genome Institute"/>
            <person name="Lebreton A."/>
            <person name="Tang N."/>
            <person name="Kuo A."/>
            <person name="LaButti K."/>
            <person name="Drula E."/>
            <person name="Barry K."/>
            <person name="Clum A."/>
            <person name="Lipzen A."/>
            <person name="Mousain D."/>
            <person name="Ng V."/>
            <person name="Wang R."/>
            <person name="Wang X."/>
            <person name="Dai Y."/>
            <person name="Henrissat B."/>
            <person name="Grigoriev I.V."/>
            <person name="Guerin-Laguette A."/>
            <person name="Yu F."/>
            <person name="Martin F.M."/>
        </authorList>
    </citation>
    <scope>NUCLEOTIDE SEQUENCE</scope>
    <source>
        <strain evidence="3">QP</strain>
    </source>
</reference>
<protein>
    <submittedName>
        <fullName evidence="3">WW domain binding protein 11-domain-containing protein</fullName>
    </submittedName>
</protein>
<feature type="region of interest" description="Disordered" evidence="1">
    <location>
        <begin position="80"/>
        <end position="295"/>
    </location>
</feature>
<dbReference type="Pfam" id="PF09429">
    <property type="entry name" value="Wbp11"/>
    <property type="match status" value="1"/>
</dbReference>
<accession>A0AAD4LID4</accession>
<evidence type="ECO:0000256" key="1">
    <source>
        <dbReference type="SAM" id="MobiDB-lite"/>
    </source>
</evidence>
<dbReference type="GO" id="GO:0006396">
    <property type="term" value="P:RNA processing"/>
    <property type="evidence" value="ECO:0007669"/>
    <property type="project" value="InterPro"/>
</dbReference>
<dbReference type="InterPro" id="IPR019007">
    <property type="entry name" value="Wbp11/ELF5/Saf1_N"/>
</dbReference>
<feature type="compositionally biased region" description="Pro residues" evidence="1">
    <location>
        <begin position="151"/>
        <end position="214"/>
    </location>
</feature>
<evidence type="ECO:0000313" key="3">
    <source>
        <dbReference type="EMBL" id="KAH8992411.1"/>
    </source>
</evidence>
<dbReference type="PRINTS" id="PR01217">
    <property type="entry name" value="PRICHEXTENSN"/>
</dbReference>
<feature type="compositionally biased region" description="Pro residues" evidence="1">
    <location>
        <begin position="222"/>
        <end position="243"/>
    </location>
</feature>
<keyword evidence="4" id="KW-1185">Reference proteome</keyword>
<evidence type="ECO:0000259" key="2">
    <source>
        <dbReference type="Pfam" id="PF09429"/>
    </source>
</evidence>